<evidence type="ECO:0000256" key="1">
    <source>
        <dbReference type="SAM" id="Phobius"/>
    </source>
</evidence>
<keyword evidence="1" id="KW-0812">Transmembrane</keyword>
<protein>
    <recommendedName>
        <fullName evidence="4">Reverse transcriptase zinc-binding domain-containing protein</fullName>
    </recommendedName>
</protein>
<name>A0ABR0PMA5_GOSAR</name>
<dbReference type="Proteomes" id="UP001358586">
    <property type="component" value="Chromosome 6"/>
</dbReference>
<keyword evidence="1" id="KW-0472">Membrane</keyword>
<keyword evidence="3" id="KW-1185">Reference proteome</keyword>
<comment type="caution">
    <text evidence="2">The sequence shown here is derived from an EMBL/GenBank/DDBJ whole genome shotgun (WGS) entry which is preliminary data.</text>
</comment>
<evidence type="ECO:0000313" key="2">
    <source>
        <dbReference type="EMBL" id="KAK5825563.1"/>
    </source>
</evidence>
<accession>A0ABR0PMA5</accession>
<feature type="transmembrane region" description="Helical" evidence="1">
    <location>
        <begin position="51"/>
        <end position="69"/>
    </location>
</feature>
<proteinExistence type="predicted"/>
<evidence type="ECO:0008006" key="4">
    <source>
        <dbReference type="Google" id="ProtNLM"/>
    </source>
</evidence>
<gene>
    <name evidence="2" type="ORF">PVK06_020415</name>
</gene>
<keyword evidence="1" id="KW-1133">Transmembrane helix</keyword>
<sequence>MDVAEMYDHIFFECSFSRKVWHSVLFCSIHRVVGTWRQELDWTILKLKGRSLLFAILKLAWNAYLCVIWRQRNKRYLGASFLTDDATMVHIKELV</sequence>
<evidence type="ECO:0000313" key="3">
    <source>
        <dbReference type="Proteomes" id="UP001358586"/>
    </source>
</evidence>
<organism evidence="2 3">
    <name type="scientific">Gossypium arboreum</name>
    <name type="common">Tree cotton</name>
    <name type="synonym">Gossypium nanking</name>
    <dbReference type="NCBI Taxonomy" id="29729"/>
    <lineage>
        <taxon>Eukaryota</taxon>
        <taxon>Viridiplantae</taxon>
        <taxon>Streptophyta</taxon>
        <taxon>Embryophyta</taxon>
        <taxon>Tracheophyta</taxon>
        <taxon>Spermatophyta</taxon>
        <taxon>Magnoliopsida</taxon>
        <taxon>eudicotyledons</taxon>
        <taxon>Gunneridae</taxon>
        <taxon>Pentapetalae</taxon>
        <taxon>rosids</taxon>
        <taxon>malvids</taxon>
        <taxon>Malvales</taxon>
        <taxon>Malvaceae</taxon>
        <taxon>Malvoideae</taxon>
        <taxon>Gossypium</taxon>
    </lineage>
</organism>
<reference evidence="2 3" key="1">
    <citation type="submission" date="2023-03" db="EMBL/GenBank/DDBJ databases">
        <title>WGS of Gossypium arboreum.</title>
        <authorList>
            <person name="Yu D."/>
        </authorList>
    </citation>
    <scope>NUCLEOTIDE SEQUENCE [LARGE SCALE GENOMIC DNA]</scope>
    <source>
        <tissue evidence="2">Leaf</tissue>
    </source>
</reference>
<dbReference type="EMBL" id="JARKNE010000006">
    <property type="protein sequence ID" value="KAK5825563.1"/>
    <property type="molecule type" value="Genomic_DNA"/>
</dbReference>